<dbReference type="EMBL" id="HBFR01037830">
    <property type="protein sequence ID" value="CAD8900360.1"/>
    <property type="molecule type" value="Transcribed_RNA"/>
</dbReference>
<dbReference type="PANTHER" id="PTHR10010">
    <property type="entry name" value="SOLUTE CARRIER FAMILY 34 SODIUM PHOSPHATE , MEMBER 2-RELATED"/>
    <property type="match status" value="1"/>
</dbReference>
<dbReference type="GO" id="GO:0005886">
    <property type="term" value="C:plasma membrane"/>
    <property type="evidence" value="ECO:0007669"/>
    <property type="project" value="UniProtKB-SubCell"/>
</dbReference>
<dbReference type="PANTHER" id="PTHR10010:SF46">
    <property type="entry name" value="SODIUM-DEPENDENT PHOSPHATE TRANSPORT PROTEIN 2B"/>
    <property type="match status" value="1"/>
</dbReference>
<keyword evidence="3" id="KW-1003">Cell membrane</keyword>
<name>A0A7S1FZC1_9STRA</name>
<feature type="transmembrane region" description="Helical" evidence="8">
    <location>
        <begin position="300"/>
        <end position="320"/>
    </location>
</feature>
<dbReference type="NCBIfam" id="NF037997">
    <property type="entry name" value="Na_Pi_symport"/>
    <property type="match status" value="1"/>
</dbReference>
<organism evidence="9">
    <name type="scientific">Corethron hystrix</name>
    <dbReference type="NCBI Taxonomy" id="216773"/>
    <lineage>
        <taxon>Eukaryota</taxon>
        <taxon>Sar</taxon>
        <taxon>Stramenopiles</taxon>
        <taxon>Ochrophyta</taxon>
        <taxon>Bacillariophyta</taxon>
        <taxon>Coscinodiscophyceae</taxon>
        <taxon>Corethrophycidae</taxon>
        <taxon>Corethrales</taxon>
        <taxon>Corethraceae</taxon>
        <taxon>Corethron</taxon>
    </lineage>
</organism>
<feature type="compositionally biased region" description="Basic and acidic residues" evidence="7">
    <location>
        <begin position="1"/>
        <end position="15"/>
    </location>
</feature>
<evidence type="ECO:0000256" key="6">
    <source>
        <dbReference type="ARBA" id="ARBA00023136"/>
    </source>
</evidence>
<gene>
    <name evidence="9" type="ORF">CHYS00102_LOCUS27577</name>
</gene>
<feature type="transmembrane region" description="Helical" evidence="8">
    <location>
        <begin position="340"/>
        <end position="367"/>
    </location>
</feature>
<feature type="region of interest" description="Disordered" evidence="7">
    <location>
        <begin position="1"/>
        <end position="21"/>
    </location>
</feature>
<protein>
    <submittedName>
        <fullName evidence="9">Uncharacterized protein</fullName>
    </submittedName>
</protein>
<feature type="transmembrane region" description="Helical" evidence="8">
    <location>
        <begin position="449"/>
        <end position="473"/>
    </location>
</feature>
<feature type="transmembrane region" description="Helical" evidence="8">
    <location>
        <begin position="164"/>
        <end position="186"/>
    </location>
</feature>
<comment type="subcellular location">
    <subcellularLocation>
        <location evidence="1">Cell membrane</location>
        <topology evidence="1">Multi-pass membrane protein</topology>
    </subcellularLocation>
</comment>
<keyword evidence="6 8" id="KW-0472">Membrane</keyword>
<keyword evidence="5 8" id="KW-1133">Transmembrane helix</keyword>
<evidence type="ECO:0000256" key="3">
    <source>
        <dbReference type="ARBA" id="ARBA00022475"/>
    </source>
</evidence>
<feature type="transmembrane region" description="Helical" evidence="8">
    <location>
        <begin position="405"/>
        <end position="428"/>
    </location>
</feature>
<evidence type="ECO:0000256" key="5">
    <source>
        <dbReference type="ARBA" id="ARBA00022989"/>
    </source>
</evidence>
<dbReference type="GO" id="GO:0005436">
    <property type="term" value="F:sodium:phosphate symporter activity"/>
    <property type="evidence" value="ECO:0007669"/>
    <property type="project" value="InterPro"/>
</dbReference>
<keyword evidence="4 8" id="KW-0812">Transmembrane</keyword>
<reference evidence="9" key="1">
    <citation type="submission" date="2021-01" db="EMBL/GenBank/DDBJ databases">
        <authorList>
            <person name="Corre E."/>
            <person name="Pelletier E."/>
            <person name="Niang G."/>
            <person name="Scheremetjew M."/>
            <person name="Finn R."/>
            <person name="Kale V."/>
            <person name="Holt S."/>
            <person name="Cochrane G."/>
            <person name="Meng A."/>
            <person name="Brown T."/>
            <person name="Cohen L."/>
        </authorList>
    </citation>
    <scope>NUCLEOTIDE SEQUENCE</scope>
    <source>
        <strain evidence="9">308</strain>
    </source>
</reference>
<evidence type="ECO:0000256" key="7">
    <source>
        <dbReference type="SAM" id="MobiDB-lite"/>
    </source>
</evidence>
<feature type="transmembrane region" description="Helical" evidence="8">
    <location>
        <begin position="379"/>
        <end position="399"/>
    </location>
</feature>
<comment type="similarity">
    <text evidence="2">Belongs to the SLC34A transporter family.</text>
</comment>
<evidence type="ECO:0000256" key="2">
    <source>
        <dbReference type="ARBA" id="ARBA00005808"/>
    </source>
</evidence>
<evidence type="ECO:0000313" key="9">
    <source>
        <dbReference type="EMBL" id="CAD8900360.1"/>
    </source>
</evidence>
<accession>A0A7S1FZC1</accession>
<dbReference type="InterPro" id="IPR003841">
    <property type="entry name" value="Na/Pi_transpt"/>
</dbReference>
<feature type="transmembrane region" description="Helical" evidence="8">
    <location>
        <begin position="479"/>
        <end position="502"/>
    </location>
</feature>
<evidence type="ECO:0000256" key="4">
    <source>
        <dbReference type="ARBA" id="ARBA00022692"/>
    </source>
</evidence>
<evidence type="ECO:0000256" key="1">
    <source>
        <dbReference type="ARBA" id="ARBA00004651"/>
    </source>
</evidence>
<sequence length="560" mass="61304">MSESKEPIKVPDRTSTHFGDPDFYEEKREDIKDATWNEVARACCVRDSKSWGSVIFRSFLALFFLYFFLFGLDLLGTSAKIVGSCSTGSLMGGVENPIAGLCIGIIATVLVQSSSTTTSIVVSLVGASVLEVRIAIFIIMGANIGTSVTNTIVSMGFLGNADELRLAFAAATVHDCFNLLAVLVLLPIEWITKYLMAFTRAIVKNAEVRDGDKWKGPLKKIVSPLTKRVIIANKSVAKDIAAGDVDSCDAYYPVDCPSEFYDKKADDCHYGLIACDKSGFCPGFFTDGASRKDDMVSGGVCLFLGLLILCICLVGLVKVLQSMLKGASTRVLHKATNLPGILSLVVGIVITILVQSSSITTSVLTPFCGIGVISLEQMFPITLGANIGTTITALLASLVSDKIEALQVALAHLFFNLTAILIFYPIPFMRQIPLNMARSLGRATSVFRLFPLIYIIVVFFLLPGCLLGISLLFDQDSKGFTTLGSLIVIILLSIIFYTIFWWKRQDGASKTYDFLINWQKRRETYWTLNTQFEELKKEIAVLKGETVDEDIKVEETEETA</sequence>
<proteinExistence type="inferred from homology"/>
<evidence type="ECO:0000256" key="8">
    <source>
        <dbReference type="SAM" id="Phobius"/>
    </source>
</evidence>
<feature type="transmembrane region" description="Helical" evidence="8">
    <location>
        <begin position="54"/>
        <end position="72"/>
    </location>
</feature>
<dbReference type="AlphaFoldDB" id="A0A7S1FZC1"/>
<dbReference type="GO" id="GO:0044341">
    <property type="term" value="P:sodium-dependent phosphate transport"/>
    <property type="evidence" value="ECO:0007669"/>
    <property type="project" value="InterPro"/>
</dbReference>
<dbReference type="Pfam" id="PF02690">
    <property type="entry name" value="Na_Pi_cotrans"/>
    <property type="match status" value="2"/>
</dbReference>
<feature type="transmembrane region" description="Helical" evidence="8">
    <location>
        <begin position="98"/>
        <end position="122"/>
    </location>
</feature>
<feature type="transmembrane region" description="Helical" evidence="8">
    <location>
        <begin position="134"/>
        <end position="158"/>
    </location>
</feature>